<evidence type="ECO:0000313" key="6">
    <source>
        <dbReference type="EnsemblFungi" id="MVLG_00540T0"/>
    </source>
</evidence>
<dbReference type="InterPro" id="IPR038657">
    <property type="entry name" value="Ribosomal_bL19_sf"/>
</dbReference>
<dbReference type="Proteomes" id="UP000017200">
    <property type="component" value="Unassembled WGS sequence"/>
</dbReference>
<name>U5GZD6_USTV1</name>
<reference evidence="5 7" key="3">
    <citation type="journal article" date="2015" name="BMC Genomics">
        <title>Sex and parasites: genomic and transcriptomic analysis of Microbotryum lychnidis-dioicae, the biotrophic and plant-castrating anther smut fungus.</title>
        <authorList>
            <person name="Perlin M.H."/>
            <person name="Amselem J."/>
            <person name="Fontanillas E."/>
            <person name="Toh S.S."/>
            <person name="Chen Z."/>
            <person name="Goldberg J."/>
            <person name="Duplessis S."/>
            <person name="Henrissat B."/>
            <person name="Young S."/>
            <person name="Zeng Q."/>
            <person name="Aguileta G."/>
            <person name="Petit E."/>
            <person name="Badouin H."/>
            <person name="Andrews J."/>
            <person name="Razeeq D."/>
            <person name="Gabaldon T."/>
            <person name="Quesneville H."/>
            <person name="Giraud T."/>
            <person name="Hood M.E."/>
            <person name="Schultz D.J."/>
            <person name="Cuomo C.A."/>
        </authorList>
    </citation>
    <scope>NUCLEOTIDE SEQUENCE [LARGE SCALE GENOMIC DNA]</scope>
    <source>
        <strain evidence="7">p1A1 Lamole</strain>
        <strain evidence="5">P1A1 Lamole</strain>
    </source>
</reference>
<evidence type="ECO:0008006" key="8">
    <source>
        <dbReference type="Google" id="ProtNLM"/>
    </source>
</evidence>
<dbReference type="SUPFAM" id="SSF50104">
    <property type="entry name" value="Translation proteins SH3-like domain"/>
    <property type="match status" value="1"/>
</dbReference>
<organism evidence="5">
    <name type="scientific">Microbotryum lychnidis-dioicae (strain p1A1 Lamole / MvSl-1064)</name>
    <name type="common">Anther smut fungus</name>
    <dbReference type="NCBI Taxonomy" id="683840"/>
    <lineage>
        <taxon>Eukaryota</taxon>
        <taxon>Fungi</taxon>
        <taxon>Dikarya</taxon>
        <taxon>Basidiomycota</taxon>
        <taxon>Pucciniomycotina</taxon>
        <taxon>Microbotryomycetes</taxon>
        <taxon>Microbotryales</taxon>
        <taxon>Microbotryaceae</taxon>
        <taxon>Microbotryum</taxon>
    </lineage>
</organism>
<evidence type="ECO:0000256" key="2">
    <source>
        <dbReference type="ARBA" id="ARBA00022980"/>
    </source>
</evidence>
<evidence type="ECO:0000256" key="3">
    <source>
        <dbReference type="ARBA" id="ARBA00023274"/>
    </source>
</evidence>
<keyword evidence="3" id="KW-0687">Ribonucleoprotein</keyword>
<sequence length="239" mass="26399">MASLSNRIRTALTTRPSHASTSQLVIPVHPSQQRLFSSSRPCLSSTPLSYPFASAVQVLPPSPPPTHPKTSLLRTLNLHLTSQHPLATEYTALFSRRHPTRVKSGSVLTVISYTALPTTANPQPSTTTFSGVLMAMRRRHAGRDTSIRLRNLVGRTGVEQSFKVFSPMVKEIRIVQRATNSVAATGSGKKSGDRRKPVLKASRRAKMYFVREQPDRLVGVSGIVKQAREREAALEKRKR</sequence>
<dbReference type="AlphaFoldDB" id="U5GZD6"/>
<dbReference type="Pfam" id="PF01245">
    <property type="entry name" value="Ribosomal_L19"/>
    <property type="match status" value="1"/>
</dbReference>
<keyword evidence="7" id="KW-1185">Reference proteome</keyword>
<dbReference type="EnsemblFungi" id="MVLG_00540T0">
    <property type="protein sequence ID" value="MVLG_00540T0"/>
    <property type="gene ID" value="MVLG_00540"/>
</dbReference>
<keyword evidence="2" id="KW-0689">Ribosomal protein</keyword>
<evidence type="ECO:0000256" key="1">
    <source>
        <dbReference type="ARBA" id="ARBA00005781"/>
    </source>
</evidence>
<dbReference type="InterPro" id="IPR001857">
    <property type="entry name" value="Ribosomal_bL19"/>
</dbReference>
<dbReference type="InterPro" id="IPR008991">
    <property type="entry name" value="Translation_prot_SH3-like_sf"/>
</dbReference>
<dbReference type="InParanoid" id="U5GZD6"/>
<dbReference type="OrthoDB" id="4726at2759"/>
<evidence type="ECO:0000256" key="4">
    <source>
        <dbReference type="SAM" id="MobiDB-lite"/>
    </source>
</evidence>
<evidence type="ECO:0000313" key="5">
    <source>
        <dbReference type="EMBL" id="KDE09218.1"/>
    </source>
</evidence>
<feature type="region of interest" description="Disordered" evidence="4">
    <location>
        <begin position="1"/>
        <end position="21"/>
    </location>
</feature>
<evidence type="ECO:0000313" key="7">
    <source>
        <dbReference type="Proteomes" id="UP000017200"/>
    </source>
</evidence>
<dbReference type="PANTHER" id="PTHR15680:SF9">
    <property type="entry name" value="LARGE RIBOSOMAL SUBUNIT PROTEIN BL19M"/>
    <property type="match status" value="1"/>
</dbReference>
<dbReference type="STRING" id="683840.U5GZD6"/>
<protein>
    <recommendedName>
        <fullName evidence="8">Ribosomal protein L19</fullName>
    </recommendedName>
</protein>
<dbReference type="HOGENOM" id="CLU_087075_1_0_1"/>
<reference evidence="5" key="2">
    <citation type="submission" date="2010-11" db="EMBL/GenBank/DDBJ databases">
        <authorList>
            <consortium name="The Broad Institute Genome Sequencing Platform"/>
            <person name="Earl A."/>
            <person name="Ward D."/>
            <person name="Feldgarden M."/>
            <person name="Gevers D."/>
            <person name="Butler R."/>
            <person name="Young S.K."/>
            <person name="Zeng Q."/>
            <person name="Gargeya S."/>
            <person name="Fitzgerald M."/>
            <person name="Haas B."/>
            <person name="Abouelleil A."/>
            <person name="Alvarado L."/>
            <person name="Arachchi H.M."/>
            <person name="Berlin A."/>
            <person name="Brown A."/>
            <person name="Chapman S.B."/>
            <person name="Chen Z."/>
            <person name="Dunbar C."/>
            <person name="Freedman E."/>
            <person name="Gearin G."/>
            <person name="Gellesch M."/>
            <person name="Goldberg J."/>
            <person name="Griggs A."/>
            <person name="Gujja S."/>
            <person name="Heilman E."/>
            <person name="Heiman D."/>
            <person name="Howarth C."/>
            <person name="Larson L."/>
            <person name="Lui A."/>
            <person name="MacDonald P.J.P."/>
            <person name="Mehta T."/>
            <person name="Montmayeur A."/>
            <person name="Murphy C."/>
            <person name="Neiman D."/>
            <person name="Pearson M."/>
            <person name="Priest M."/>
            <person name="Roberts A."/>
            <person name="Saif S."/>
            <person name="Shea T."/>
            <person name="Shenoy N."/>
            <person name="Sisk P."/>
            <person name="Stolte C."/>
            <person name="Sykes S."/>
            <person name="White J."/>
            <person name="Yandava C."/>
            <person name="Wortman J."/>
            <person name="Nusbaum C."/>
            <person name="Birren B."/>
        </authorList>
    </citation>
    <scope>NUCLEOTIDE SEQUENCE</scope>
    <source>
        <strain evidence="5">P1A1 Lamole</strain>
    </source>
</reference>
<proteinExistence type="inferred from homology"/>
<gene>
    <name evidence="5" type="ORF">MVLG_00540</name>
</gene>
<dbReference type="EMBL" id="GL541645">
    <property type="protein sequence ID" value="KDE09218.1"/>
    <property type="molecule type" value="Genomic_DNA"/>
</dbReference>
<dbReference type="GO" id="GO:0006412">
    <property type="term" value="P:translation"/>
    <property type="evidence" value="ECO:0007669"/>
    <property type="project" value="InterPro"/>
</dbReference>
<dbReference type="GO" id="GO:0005762">
    <property type="term" value="C:mitochondrial large ribosomal subunit"/>
    <property type="evidence" value="ECO:0007669"/>
    <property type="project" value="TreeGrafter"/>
</dbReference>
<dbReference type="EMBL" id="AEIJ01000045">
    <property type="status" value="NOT_ANNOTATED_CDS"/>
    <property type="molecule type" value="Genomic_DNA"/>
</dbReference>
<dbReference type="FunCoup" id="U5GZD6">
    <property type="interactions" value="51"/>
</dbReference>
<dbReference type="OMA" id="GVEMRFN"/>
<dbReference type="GO" id="GO:0003735">
    <property type="term" value="F:structural constituent of ribosome"/>
    <property type="evidence" value="ECO:0007669"/>
    <property type="project" value="InterPro"/>
</dbReference>
<dbReference type="PANTHER" id="PTHR15680">
    <property type="entry name" value="RIBOSOMAL PROTEIN L19"/>
    <property type="match status" value="1"/>
</dbReference>
<reference evidence="7" key="1">
    <citation type="submission" date="2010-11" db="EMBL/GenBank/DDBJ databases">
        <title>The genome sequence of Microbotryum violaceum strain p1A1 Lamole.</title>
        <authorList>
            <person name="Cuomo C."/>
            <person name="Perlin M."/>
            <person name="Young S.K."/>
            <person name="Zeng Q."/>
            <person name="Gargeya S."/>
            <person name="Alvarado L."/>
            <person name="Berlin A."/>
            <person name="Chapman S.B."/>
            <person name="Chen Z."/>
            <person name="Freedman E."/>
            <person name="Gellesch M."/>
            <person name="Goldberg J."/>
            <person name="Griggs A."/>
            <person name="Gujja S."/>
            <person name="Heilman E."/>
            <person name="Heiman D."/>
            <person name="Howarth C."/>
            <person name="Mehta T."/>
            <person name="Neiman D."/>
            <person name="Pearson M."/>
            <person name="Roberts A."/>
            <person name="Saif S."/>
            <person name="Shea T."/>
            <person name="Shenoy N."/>
            <person name="Sisk P."/>
            <person name="Stolte C."/>
            <person name="Sykes S."/>
            <person name="White J."/>
            <person name="Yandava C."/>
            <person name="Haas B."/>
            <person name="Nusbaum C."/>
            <person name="Birren B."/>
        </authorList>
    </citation>
    <scope>NUCLEOTIDE SEQUENCE [LARGE SCALE GENOMIC DNA]</scope>
    <source>
        <strain evidence="7">p1A1 Lamole</strain>
    </source>
</reference>
<reference evidence="6" key="4">
    <citation type="submission" date="2015-06" db="UniProtKB">
        <authorList>
            <consortium name="EnsemblFungi"/>
        </authorList>
    </citation>
    <scope>IDENTIFICATION</scope>
</reference>
<comment type="similarity">
    <text evidence="1">Belongs to the bacterial ribosomal protein bL19 family.</text>
</comment>
<accession>U5GZD6</accession>
<dbReference type="Gene3D" id="2.30.30.790">
    <property type="match status" value="1"/>
</dbReference>